<keyword evidence="3" id="KW-1185">Reference proteome</keyword>
<organism evidence="2 3">
    <name type="scientific">Donghicola tyrosinivorans</name>
    <dbReference type="NCBI Taxonomy" id="1652492"/>
    <lineage>
        <taxon>Bacteria</taxon>
        <taxon>Pseudomonadati</taxon>
        <taxon>Pseudomonadota</taxon>
        <taxon>Alphaproteobacteria</taxon>
        <taxon>Rhodobacterales</taxon>
        <taxon>Roseobacteraceae</taxon>
        <taxon>Donghicola</taxon>
    </lineage>
</organism>
<proteinExistence type="predicted"/>
<keyword evidence="2" id="KW-0689">Ribosomal protein</keyword>
<dbReference type="SUPFAM" id="SSF55729">
    <property type="entry name" value="Acyl-CoA N-acyltransferases (Nat)"/>
    <property type="match status" value="1"/>
</dbReference>
<evidence type="ECO:0000313" key="3">
    <source>
        <dbReference type="Proteomes" id="UP000238392"/>
    </source>
</evidence>
<dbReference type="AlphaFoldDB" id="A0A2T0WIM5"/>
<sequence length="161" mass="17416">MLNIRPATPADDQALWAMLGPVFHAGDTYAVPTDITRDQALDYWLRGSHTAYVAEEGGQILGTAYLCPNHKGNADHVCNAGFVTSPDARGKGVARALLTHVLAQARAAAYGAMQFNFVVSTNTGAIRLWQRNGFQIIGTLPKAFRHPQAGLVDAHVMYQLL</sequence>
<keyword evidence="2" id="KW-0687">Ribonucleoprotein</keyword>
<evidence type="ECO:0000313" key="2">
    <source>
        <dbReference type="EMBL" id="PRY86512.1"/>
    </source>
</evidence>
<dbReference type="GO" id="GO:0005840">
    <property type="term" value="C:ribosome"/>
    <property type="evidence" value="ECO:0007669"/>
    <property type="project" value="UniProtKB-KW"/>
</dbReference>
<dbReference type="InterPro" id="IPR052742">
    <property type="entry name" value="Mito_N-acetyltransferase"/>
</dbReference>
<dbReference type="InterPro" id="IPR000182">
    <property type="entry name" value="GNAT_dom"/>
</dbReference>
<feature type="domain" description="N-acetyltransferase" evidence="1">
    <location>
        <begin position="2"/>
        <end position="161"/>
    </location>
</feature>
<dbReference type="PROSITE" id="PS51186">
    <property type="entry name" value="GNAT"/>
    <property type="match status" value="1"/>
</dbReference>
<dbReference type="OrthoDB" id="9788300at2"/>
<dbReference type="Gene3D" id="3.40.630.30">
    <property type="match status" value="1"/>
</dbReference>
<dbReference type="InterPro" id="IPR016181">
    <property type="entry name" value="Acyl_CoA_acyltransferase"/>
</dbReference>
<dbReference type="CDD" id="cd04301">
    <property type="entry name" value="NAT_SF"/>
    <property type="match status" value="1"/>
</dbReference>
<protein>
    <submittedName>
        <fullName evidence="2">Ribosomal protein S18 acetylase RimI-like enzyme</fullName>
    </submittedName>
</protein>
<comment type="caution">
    <text evidence="2">The sequence shown here is derived from an EMBL/GenBank/DDBJ whole genome shotgun (WGS) entry which is preliminary data.</text>
</comment>
<reference evidence="2 3" key="1">
    <citation type="submission" date="2018-03" db="EMBL/GenBank/DDBJ databases">
        <title>Genomic Encyclopedia of Archaeal and Bacterial Type Strains, Phase II (KMG-II): from individual species to whole genera.</title>
        <authorList>
            <person name="Goeker M."/>
        </authorList>
    </citation>
    <scope>NUCLEOTIDE SEQUENCE [LARGE SCALE GENOMIC DNA]</scope>
    <source>
        <strain evidence="2 3">DSM 100212</strain>
    </source>
</reference>
<dbReference type="PANTHER" id="PTHR43138">
    <property type="entry name" value="ACETYLTRANSFERASE, GNAT FAMILY"/>
    <property type="match status" value="1"/>
</dbReference>
<dbReference type="Proteomes" id="UP000238392">
    <property type="component" value="Unassembled WGS sequence"/>
</dbReference>
<dbReference type="EMBL" id="PVTQ01000012">
    <property type="protein sequence ID" value="PRY86512.1"/>
    <property type="molecule type" value="Genomic_DNA"/>
</dbReference>
<name>A0A2T0WIM5_9RHOB</name>
<accession>A0A2T0WIM5</accession>
<dbReference type="GO" id="GO:0016747">
    <property type="term" value="F:acyltransferase activity, transferring groups other than amino-acyl groups"/>
    <property type="evidence" value="ECO:0007669"/>
    <property type="project" value="InterPro"/>
</dbReference>
<dbReference type="PANTHER" id="PTHR43138:SF1">
    <property type="entry name" value="N-ACETYLTRANSFERASE ACA1"/>
    <property type="match status" value="1"/>
</dbReference>
<dbReference type="Pfam" id="PF00583">
    <property type="entry name" value="Acetyltransf_1"/>
    <property type="match status" value="1"/>
</dbReference>
<evidence type="ECO:0000259" key="1">
    <source>
        <dbReference type="PROSITE" id="PS51186"/>
    </source>
</evidence>
<dbReference type="RefSeq" id="WP_106266822.1">
    <property type="nucleotide sequence ID" value="NZ_PVTQ01000012.1"/>
</dbReference>
<gene>
    <name evidence="2" type="ORF">CLV74_112151</name>
</gene>